<evidence type="ECO:0000313" key="2">
    <source>
        <dbReference type="Proteomes" id="UP001165960"/>
    </source>
</evidence>
<name>A0ACC2RF17_9FUNG</name>
<evidence type="ECO:0000313" key="1">
    <source>
        <dbReference type="EMBL" id="KAJ9048520.1"/>
    </source>
</evidence>
<organism evidence="1 2">
    <name type="scientific">Entomophthora muscae</name>
    <dbReference type="NCBI Taxonomy" id="34485"/>
    <lineage>
        <taxon>Eukaryota</taxon>
        <taxon>Fungi</taxon>
        <taxon>Fungi incertae sedis</taxon>
        <taxon>Zoopagomycota</taxon>
        <taxon>Entomophthoromycotina</taxon>
        <taxon>Entomophthoromycetes</taxon>
        <taxon>Entomophthorales</taxon>
        <taxon>Entomophthoraceae</taxon>
        <taxon>Entomophthora</taxon>
    </lineage>
</organism>
<protein>
    <submittedName>
        <fullName evidence="1">Uncharacterized protein</fullName>
    </submittedName>
</protein>
<dbReference type="Proteomes" id="UP001165960">
    <property type="component" value="Unassembled WGS sequence"/>
</dbReference>
<keyword evidence="2" id="KW-1185">Reference proteome</keyword>
<accession>A0ACC2RF17</accession>
<comment type="caution">
    <text evidence="1">The sequence shown here is derived from an EMBL/GenBank/DDBJ whole genome shotgun (WGS) entry which is preliminary data.</text>
</comment>
<sequence length="91" mass="10434">MKFYLTLLLTFLVEAQISETDEQVVRRVCEEKSSFITLDLGNGSPGEITNPFVDLENVKLCRNLSNSEIFSTWTIKKDDEHIGSDSWLYTL</sequence>
<reference evidence="1" key="1">
    <citation type="submission" date="2022-04" db="EMBL/GenBank/DDBJ databases">
        <title>Genome of the entomopathogenic fungus Entomophthora muscae.</title>
        <authorList>
            <person name="Elya C."/>
            <person name="Lovett B.R."/>
            <person name="Lee E."/>
            <person name="Macias A.M."/>
            <person name="Hajek A.E."/>
            <person name="De Bivort B.L."/>
            <person name="Kasson M.T."/>
            <person name="De Fine Licht H.H."/>
            <person name="Stajich J.E."/>
        </authorList>
    </citation>
    <scope>NUCLEOTIDE SEQUENCE</scope>
    <source>
        <strain evidence="1">Berkeley</strain>
    </source>
</reference>
<proteinExistence type="predicted"/>
<dbReference type="EMBL" id="QTSX02007383">
    <property type="protein sequence ID" value="KAJ9048520.1"/>
    <property type="molecule type" value="Genomic_DNA"/>
</dbReference>
<gene>
    <name evidence="1" type="ORF">DSO57_1034296</name>
</gene>